<dbReference type="Proteomes" id="UP000307943">
    <property type="component" value="Unassembled WGS sequence"/>
</dbReference>
<dbReference type="PROSITE" id="PS51257">
    <property type="entry name" value="PROKAR_LIPOPROTEIN"/>
    <property type="match status" value="1"/>
</dbReference>
<evidence type="ECO:0000313" key="3">
    <source>
        <dbReference type="Proteomes" id="UP000307943"/>
    </source>
</evidence>
<protein>
    <submittedName>
        <fullName evidence="2">Uncharacterized protein</fullName>
    </submittedName>
</protein>
<evidence type="ECO:0000256" key="1">
    <source>
        <dbReference type="SAM" id="SignalP"/>
    </source>
</evidence>
<reference evidence="2 3" key="1">
    <citation type="submission" date="2019-05" db="EMBL/GenBank/DDBJ databases">
        <title>We sequenced the genome of Paenibacillus hemerocallicola KCTC 33185 for further insight into its adaptation and study the phylogeny of Paenibacillus.</title>
        <authorList>
            <person name="Narsing Rao M.P."/>
        </authorList>
    </citation>
    <scope>NUCLEOTIDE SEQUENCE [LARGE SCALE GENOMIC DNA]</scope>
    <source>
        <strain evidence="2 3">KCTC 33185</strain>
    </source>
</reference>
<proteinExistence type="predicted"/>
<dbReference type="Gene3D" id="2.60.120.260">
    <property type="entry name" value="Galactose-binding domain-like"/>
    <property type="match status" value="1"/>
</dbReference>
<dbReference type="EMBL" id="VDCQ01000008">
    <property type="protein sequence ID" value="TNJ66879.1"/>
    <property type="molecule type" value="Genomic_DNA"/>
</dbReference>
<gene>
    <name evidence="2" type="ORF">FE784_08390</name>
</gene>
<feature type="chain" id="PRO_5038886715" evidence="1">
    <location>
        <begin position="23"/>
        <end position="334"/>
    </location>
</feature>
<accession>A0A5C4TEN6</accession>
<feature type="signal peptide" evidence="1">
    <location>
        <begin position="1"/>
        <end position="22"/>
    </location>
</feature>
<comment type="caution">
    <text evidence="2">The sequence shown here is derived from an EMBL/GenBank/DDBJ whole genome shotgun (WGS) entry which is preliminary data.</text>
</comment>
<sequence length="334" mass="36269">MHFKLLLYISAMLLLSACTDSKGTALPTAATSAPQQSQSAVTEQASFTKGAAITTNPGLLSCKGGRVSALGEIQSEDGKTWAVPTTVNGKLPNAPDLFNPCNQVLPSSLAAVDLNKVPVIEIDPDGVVITGYIFADNYFELYVNGKPVAKDAVPFTPFNSHVVRFQAKYPMTYAIKAVDWEENLGLGTEDNKGNPYHPGDAGIVATFSDGTVTDSRWKAQSFYIAPLMNKTDLVIEEKNGRIVRSTPHASTQPACSIHCYAAHFAIPDNWYAANFNDSSWPQAVAYSTKTVGVDNKKEYTNFSNEFSKGSFVWTNNLTLDNEILLRHTVEKASK</sequence>
<dbReference type="AlphaFoldDB" id="A0A5C4TEN6"/>
<keyword evidence="3" id="KW-1185">Reference proteome</keyword>
<name>A0A5C4TEN6_9BACL</name>
<dbReference type="OrthoDB" id="9797506at2"/>
<evidence type="ECO:0000313" key="2">
    <source>
        <dbReference type="EMBL" id="TNJ66879.1"/>
    </source>
</evidence>
<organism evidence="2 3">
    <name type="scientific">Paenibacillus hemerocallicola</name>
    <dbReference type="NCBI Taxonomy" id="1172614"/>
    <lineage>
        <taxon>Bacteria</taxon>
        <taxon>Bacillati</taxon>
        <taxon>Bacillota</taxon>
        <taxon>Bacilli</taxon>
        <taxon>Bacillales</taxon>
        <taxon>Paenibacillaceae</taxon>
        <taxon>Paenibacillus</taxon>
    </lineage>
</organism>
<dbReference type="RefSeq" id="WP_139601682.1">
    <property type="nucleotide sequence ID" value="NZ_VDCQ01000008.1"/>
</dbReference>
<keyword evidence="1" id="KW-0732">Signal</keyword>